<comment type="function">
    <text evidence="6">Catalyzes the transfer of a ribosyl phosphate group from 5-phosphoribose 1-diphosphate to orotate, leading to the formation of orotidine monophosphate (OMP).</text>
</comment>
<dbReference type="EMBL" id="CP012600">
    <property type="protein sequence ID" value="ALC80998.1"/>
    <property type="molecule type" value="Genomic_DNA"/>
</dbReference>
<keyword evidence="4 6" id="KW-0808">Transferase</keyword>
<dbReference type="GO" id="GO:0044205">
    <property type="term" value="P:'de novo' UMP biosynthetic process"/>
    <property type="evidence" value="ECO:0007669"/>
    <property type="project" value="UniProtKB-UniRule"/>
</dbReference>
<evidence type="ECO:0000313" key="8">
    <source>
        <dbReference type="EMBL" id="ALC80998.1"/>
    </source>
</evidence>
<comment type="similarity">
    <text evidence="6">Belongs to the purine/pyrimidine phosphoribosyltransferase family. PyrE subfamily.</text>
</comment>
<dbReference type="RefSeq" id="WP_053602749.1">
    <property type="nucleotide sequence ID" value="NZ_CP012600.1"/>
</dbReference>
<dbReference type="Pfam" id="PF00156">
    <property type="entry name" value="Pribosyltran"/>
    <property type="match status" value="1"/>
</dbReference>
<feature type="binding site" evidence="6">
    <location>
        <position position="94"/>
    </location>
    <ligand>
        <name>5-phospho-alpha-D-ribose 1-diphosphate</name>
        <dbReference type="ChEBI" id="CHEBI:58017"/>
        <note>ligand shared between dimeric partners</note>
    </ligand>
</feature>
<reference evidence="8 9" key="2">
    <citation type="journal article" date="2016" name="Int. J. Syst. Evol. Microbiol.">
        <title>Bacillus gobiensis sp. nov., isolated from a soil sample.</title>
        <authorList>
            <person name="Liu B."/>
            <person name="Liu G.H."/>
            <person name="Cetin S."/>
            <person name="Schumann P."/>
            <person name="Pan Z.Z."/>
            <person name="Chen Q.Q."/>
        </authorList>
    </citation>
    <scope>NUCLEOTIDE SEQUENCE [LARGE SCALE GENOMIC DNA]</scope>
    <source>
        <strain evidence="8 9">FJAT-4402</strain>
    </source>
</reference>
<keyword evidence="5 6" id="KW-0665">Pyrimidine biosynthesis</keyword>
<evidence type="ECO:0000256" key="5">
    <source>
        <dbReference type="ARBA" id="ARBA00022975"/>
    </source>
</evidence>
<dbReference type="EC" id="2.4.2.10" evidence="2 6"/>
<evidence type="ECO:0000256" key="2">
    <source>
        <dbReference type="ARBA" id="ARBA00011971"/>
    </source>
</evidence>
<protein>
    <recommendedName>
        <fullName evidence="2 6">Orotate phosphoribosyltransferase</fullName>
        <shortName evidence="6">OPRT</shortName>
        <shortName evidence="6">OPRTase</shortName>
        <ecNumber evidence="2 6">2.4.2.10</ecNumber>
    </recommendedName>
</protein>
<comment type="caution">
    <text evidence="6">Lacks conserved residue(s) required for the propagation of feature annotation.</text>
</comment>
<organism evidence="8 9">
    <name type="scientific">Bacillus gobiensis</name>
    <dbReference type="NCBI Taxonomy" id="1441095"/>
    <lineage>
        <taxon>Bacteria</taxon>
        <taxon>Bacillati</taxon>
        <taxon>Bacillota</taxon>
        <taxon>Bacilli</taxon>
        <taxon>Bacillales</taxon>
        <taxon>Bacillaceae</taxon>
        <taxon>Bacillus</taxon>
    </lineage>
</organism>
<reference evidence="9" key="1">
    <citation type="submission" date="2015-08" db="EMBL/GenBank/DDBJ databases">
        <title>Genome sequencing project for genomic taxonomy and phylogenomics of Bacillus-like bacteria.</title>
        <authorList>
            <person name="Liu B."/>
            <person name="Wang J."/>
            <person name="Zhu Y."/>
            <person name="Liu G."/>
            <person name="Chen Q."/>
            <person name="Chen Z."/>
            <person name="Lan J."/>
            <person name="Che J."/>
            <person name="Ge C."/>
            <person name="Shi H."/>
            <person name="Pan Z."/>
            <person name="Liu X."/>
        </authorList>
    </citation>
    <scope>NUCLEOTIDE SEQUENCE [LARGE SCALE GENOMIC DNA]</scope>
    <source>
        <strain evidence="9">FJAT-4402</strain>
    </source>
</reference>
<sequence>MKELIAKHLLNIEAVFLKPNDPFTWTSGMLSPIYCDNRITISYPEVRNDIAEGFKAIIEEKFPDVEMIAGAATGGVPHATLLSDRLGLPMSYVRSKPKGHGKGNQIEGKATDGQKVVIIEDLISTGGSVIKVANALKQAGCEVLGVLSIFTYGFDKAGIAFENEGISYTSLTDYDTLIKVGVEEGFVTENEIHKLKTWRNNPDSREWMKS</sequence>
<dbReference type="Proteomes" id="UP000067625">
    <property type="component" value="Chromosome"/>
</dbReference>
<feature type="binding site" evidence="6">
    <location>
        <position position="100"/>
    </location>
    <ligand>
        <name>5-phospho-alpha-D-ribose 1-diphosphate</name>
        <dbReference type="ChEBI" id="CHEBI:58017"/>
        <note>ligand shared between dimeric partners</note>
    </ligand>
</feature>
<dbReference type="AlphaFoldDB" id="A0A0M4FPK6"/>
<keyword evidence="6" id="KW-0460">Magnesium</keyword>
<dbReference type="PANTHER" id="PTHR19278">
    <property type="entry name" value="OROTATE PHOSPHORIBOSYLTRANSFERASE"/>
    <property type="match status" value="1"/>
</dbReference>
<dbReference type="GO" id="GO:0019856">
    <property type="term" value="P:pyrimidine nucleobase biosynthetic process"/>
    <property type="evidence" value="ECO:0007669"/>
    <property type="project" value="TreeGrafter"/>
</dbReference>
<evidence type="ECO:0000256" key="4">
    <source>
        <dbReference type="ARBA" id="ARBA00022679"/>
    </source>
</evidence>
<dbReference type="PATRIC" id="fig|1441095.3.peg.1069"/>
<name>A0A0M4FPK6_9BACI</name>
<comment type="cofactor">
    <cofactor evidence="6">
        <name>Mg(2+)</name>
        <dbReference type="ChEBI" id="CHEBI:18420"/>
    </cofactor>
</comment>
<proteinExistence type="inferred from homology"/>
<dbReference type="CDD" id="cd06223">
    <property type="entry name" value="PRTases_typeI"/>
    <property type="match status" value="1"/>
</dbReference>
<keyword evidence="9" id="KW-1185">Reference proteome</keyword>
<feature type="binding site" evidence="6">
    <location>
        <position position="98"/>
    </location>
    <ligand>
        <name>5-phospho-alpha-D-ribose 1-diphosphate</name>
        <dbReference type="ChEBI" id="CHEBI:58017"/>
        <note>ligand shared between dimeric partners</note>
    </ligand>
</feature>
<evidence type="ECO:0000256" key="6">
    <source>
        <dbReference type="HAMAP-Rule" id="MF_01208"/>
    </source>
</evidence>
<dbReference type="UniPathway" id="UPA00070">
    <property type="reaction ID" value="UER00119"/>
</dbReference>
<evidence type="ECO:0000313" key="9">
    <source>
        <dbReference type="Proteomes" id="UP000067625"/>
    </source>
</evidence>
<dbReference type="InterPro" id="IPR004467">
    <property type="entry name" value="Or_phspho_trans_dom"/>
</dbReference>
<dbReference type="STRING" id="1441095.AM592_04880"/>
<dbReference type="GO" id="GO:0000287">
    <property type="term" value="F:magnesium ion binding"/>
    <property type="evidence" value="ECO:0007669"/>
    <property type="project" value="UniProtKB-UniRule"/>
</dbReference>
<accession>A0A0M4FPK6</accession>
<keyword evidence="3 6" id="KW-0328">Glycosyltransferase</keyword>
<dbReference type="OrthoDB" id="9802134at2"/>
<dbReference type="HAMAP" id="MF_01208">
    <property type="entry name" value="PyrE"/>
    <property type="match status" value="1"/>
</dbReference>
<dbReference type="Gene3D" id="3.40.50.2020">
    <property type="match status" value="1"/>
</dbReference>
<comment type="catalytic activity">
    <reaction evidence="6">
        <text>orotidine 5'-phosphate + diphosphate = orotate + 5-phospho-alpha-D-ribose 1-diphosphate</text>
        <dbReference type="Rhea" id="RHEA:10380"/>
        <dbReference type="ChEBI" id="CHEBI:30839"/>
        <dbReference type="ChEBI" id="CHEBI:33019"/>
        <dbReference type="ChEBI" id="CHEBI:57538"/>
        <dbReference type="ChEBI" id="CHEBI:58017"/>
        <dbReference type="EC" id="2.4.2.10"/>
    </reaction>
</comment>
<evidence type="ECO:0000256" key="1">
    <source>
        <dbReference type="ARBA" id="ARBA00004889"/>
    </source>
</evidence>
<comment type="pathway">
    <text evidence="1 6">Pyrimidine metabolism; UMP biosynthesis via de novo pathway; UMP from orotate: step 1/2.</text>
</comment>
<feature type="domain" description="Phosphoribosyltransferase" evidence="7">
    <location>
        <begin position="49"/>
        <end position="149"/>
    </location>
</feature>
<feature type="binding site" description="in other chain" evidence="6">
    <location>
        <begin position="120"/>
        <end position="128"/>
    </location>
    <ligand>
        <name>5-phospho-alpha-D-ribose 1-diphosphate</name>
        <dbReference type="ChEBI" id="CHEBI:58017"/>
        <note>ligand shared between dimeric partners</note>
    </ligand>
</feature>
<dbReference type="InterPro" id="IPR029057">
    <property type="entry name" value="PRTase-like"/>
</dbReference>
<dbReference type="GO" id="GO:0004588">
    <property type="term" value="F:orotate phosphoribosyltransferase activity"/>
    <property type="evidence" value="ECO:0007669"/>
    <property type="project" value="UniProtKB-UniRule"/>
</dbReference>
<feature type="binding site" evidence="6">
    <location>
        <position position="124"/>
    </location>
    <ligand>
        <name>orotate</name>
        <dbReference type="ChEBI" id="CHEBI:30839"/>
    </ligand>
</feature>
<evidence type="ECO:0000256" key="3">
    <source>
        <dbReference type="ARBA" id="ARBA00022676"/>
    </source>
</evidence>
<gene>
    <name evidence="6" type="primary">pyrE</name>
    <name evidence="8" type="ORF">AM592_04880</name>
</gene>
<dbReference type="InterPro" id="IPR000836">
    <property type="entry name" value="PRTase_dom"/>
</dbReference>
<comment type="subunit">
    <text evidence="6">Homodimer.</text>
</comment>
<dbReference type="InterPro" id="IPR023031">
    <property type="entry name" value="OPRT"/>
</dbReference>
<dbReference type="NCBIfam" id="TIGR00336">
    <property type="entry name" value="pyrE"/>
    <property type="match status" value="1"/>
</dbReference>
<dbReference type="PANTHER" id="PTHR19278:SF9">
    <property type="entry name" value="URIDINE 5'-MONOPHOSPHATE SYNTHASE"/>
    <property type="match status" value="1"/>
</dbReference>
<evidence type="ECO:0000259" key="7">
    <source>
        <dbReference type="Pfam" id="PF00156"/>
    </source>
</evidence>
<dbReference type="SUPFAM" id="SSF53271">
    <property type="entry name" value="PRTase-like"/>
    <property type="match status" value="1"/>
</dbReference>